<dbReference type="RefSeq" id="WP_153227155.1">
    <property type="nucleotide sequence ID" value="NZ_QUZT01000011.1"/>
</dbReference>
<dbReference type="EMBL" id="QUZT01000011">
    <property type="protein sequence ID" value="TFY94547.1"/>
    <property type="molecule type" value="Genomic_DNA"/>
</dbReference>
<evidence type="ECO:0000313" key="1">
    <source>
        <dbReference type="EMBL" id="TFY94547.1"/>
    </source>
</evidence>
<protein>
    <submittedName>
        <fullName evidence="1">Uncharacterized protein</fullName>
    </submittedName>
</protein>
<accession>A0A4Z0B7L7</accession>
<keyword evidence="2" id="KW-1185">Reference proteome</keyword>
<proteinExistence type="predicted"/>
<sequence>MHPFQLVIDELKTAGVKISGGESAYRLLHKLCIYKALQMNGSALRAAKNGGLPRKKVITQAKHLLKEYLKTGLIVLPAHMKARGSEHKYKHDGDATANRNVWRAGWRAPAPLDNTHHGLNTVKG</sequence>
<organism evidence="1 2">
    <name type="scientific">Pseudomonas nabeulensis</name>
    <dbReference type="NCBI Taxonomy" id="2293833"/>
    <lineage>
        <taxon>Bacteria</taxon>
        <taxon>Pseudomonadati</taxon>
        <taxon>Pseudomonadota</taxon>
        <taxon>Gammaproteobacteria</taxon>
        <taxon>Pseudomonadales</taxon>
        <taxon>Pseudomonadaceae</taxon>
        <taxon>Pseudomonas</taxon>
    </lineage>
</organism>
<reference evidence="1 2" key="1">
    <citation type="journal article" date="2019" name="Syst. Appl. Microbiol.">
        <title>New species of pathogenic Pseudomonas isolated from citrus in Tunisia: Proposal of Pseudomonas kairouanensis sp. nov. and Pseudomonas nabeulensis sp. nov.</title>
        <authorList>
            <person name="Oueslati M."/>
            <person name="Mulet M."/>
            <person name="Gomila M."/>
            <person name="Berge O."/>
            <person name="Hajlaoui M.R."/>
            <person name="Lalucat J."/>
            <person name="Sadfi-Zouaoui N."/>
            <person name="Garcia-Valdes E."/>
        </authorList>
    </citation>
    <scope>NUCLEOTIDE SEQUENCE [LARGE SCALE GENOMIC DNA]</scope>
    <source>
        <strain evidence="1 2">E10B</strain>
    </source>
</reference>
<name>A0A4Z0B7L7_9PSED</name>
<dbReference type="OrthoDB" id="6923672at2"/>
<comment type="caution">
    <text evidence="1">The sequence shown here is derived from an EMBL/GenBank/DDBJ whole genome shotgun (WGS) entry which is preliminary data.</text>
</comment>
<dbReference type="Proteomes" id="UP000297734">
    <property type="component" value="Unassembled WGS sequence"/>
</dbReference>
<dbReference type="AlphaFoldDB" id="A0A4Z0B7L7"/>
<gene>
    <name evidence="1" type="ORF">DYL61_08735</name>
</gene>
<evidence type="ECO:0000313" key="2">
    <source>
        <dbReference type="Proteomes" id="UP000297734"/>
    </source>
</evidence>